<organism evidence="1 2">
    <name type="scientific">Orchesella dallaii</name>
    <dbReference type="NCBI Taxonomy" id="48710"/>
    <lineage>
        <taxon>Eukaryota</taxon>
        <taxon>Metazoa</taxon>
        <taxon>Ecdysozoa</taxon>
        <taxon>Arthropoda</taxon>
        <taxon>Hexapoda</taxon>
        <taxon>Collembola</taxon>
        <taxon>Entomobryomorpha</taxon>
        <taxon>Entomobryoidea</taxon>
        <taxon>Orchesellidae</taxon>
        <taxon>Orchesellinae</taxon>
        <taxon>Orchesella</taxon>
    </lineage>
</organism>
<gene>
    <name evidence="1" type="ORF">ODALV1_LOCUS7627</name>
</gene>
<reference evidence="1 2" key="1">
    <citation type="submission" date="2024-08" db="EMBL/GenBank/DDBJ databases">
        <authorList>
            <person name="Cucini C."/>
            <person name="Frati F."/>
        </authorList>
    </citation>
    <scope>NUCLEOTIDE SEQUENCE [LARGE SCALE GENOMIC DNA]</scope>
</reference>
<evidence type="ECO:0000313" key="2">
    <source>
        <dbReference type="Proteomes" id="UP001642540"/>
    </source>
</evidence>
<keyword evidence="2" id="KW-1185">Reference proteome</keyword>
<protein>
    <submittedName>
        <fullName evidence="1">Uncharacterized protein</fullName>
    </submittedName>
</protein>
<evidence type="ECO:0000313" key="1">
    <source>
        <dbReference type="EMBL" id="CAL8090386.1"/>
    </source>
</evidence>
<dbReference type="Proteomes" id="UP001642540">
    <property type="component" value="Unassembled WGS sequence"/>
</dbReference>
<dbReference type="EMBL" id="CAXLJM020000024">
    <property type="protein sequence ID" value="CAL8090386.1"/>
    <property type="molecule type" value="Genomic_DNA"/>
</dbReference>
<name>A0ABP1QA30_9HEXA</name>
<accession>A0ABP1QA30</accession>
<proteinExistence type="predicted"/>
<comment type="caution">
    <text evidence="1">The sequence shown here is derived from an EMBL/GenBank/DDBJ whole genome shotgun (WGS) entry which is preliminary data.</text>
</comment>
<sequence length="115" mass="13637">MLLVVGAEISVFCNPSFYNNQKQRLLARVKTDSSIRIPHPFINIGASHRKFIGPSGQHYYYDMRHDSSLFFADFHCNMLCYFLTWYSYKSSPRKTFLDTMKNTKRLIKSFLYDMK</sequence>